<evidence type="ECO:0000256" key="1">
    <source>
        <dbReference type="ARBA" id="ARBA00004123"/>
    </source>
</evidence>
<dbReference type="AlphaFoldDB" id="A0A3S3NES6"/>
<comment type="caution">
    <text evidence="4">The sequence shown here is derived from an EMBL/GenBank/DDBJ whole genome shotgun (WGS) entry which is preliminary data.</text>
</comment>
<keyword evidence="2" id="KW-0539">Nucleus</keyword>
<evidence type="ECO:0000256" key="3">
    <source>
        <dbReference type="SAM" id="MobiDB-lite"/>
    </source>
</evidence>
<sequence length="203" mass="22259">MILLCGNNYPLRFDLQMGGCVDKKLVQEVHQDHGLMVCDDDRTDSISFSDYSSSSSIASTSSDFTDDSMSPSALQSSLHPSPLRSTSPQFSSDGPLFGLSELMAHLPIKRGLSIHYQGKSQSFTSLSNVRCTEDLAKKETPYSKKMKPCRSYGGFSDCQKSYTPKACTRIISKKASKSSLSCLQSKKSSFTCMRPPLPVPKSL</sequence>
<accession>A0A3S3NES6</accession>
<comment type="subcellular location">
    <subcellularLocation>
        <location evidence="1">Nucleus</location>
    </subcellularLocation>
</comment>
<evidence type="ECO:0000256" key="2">
    <source>
        <dbReference type="ARBA" id="ARBA00023242"/>
    </source>
</evidence>
<dbReference type="GO" id="GO:0005634">
    <property type="term" value="C:nucleus"/>
    <property type="evidence" value="ECO:0007669"/>
    <property type="project" value="UniProtKB-SubCell"/>
</dbReference>
<organism evidence="4 5">
    <name type="scientific">Cinnamomum micranthum f. kanehirae</name>
    <dbReference type="NCBI Taxonomy" id="337451"/>
    <lineage>
        <taxon>Eukaryota</taxon>
        <taxon>Viridiplantae</taxon>
        <taxon>Streptophyta</taxon>
        <taxon>Embryophyta</taxon>
        <taxon>Tracheophyta</taxon>
        <taxon>Spermatophyta</taxon>
        <taxon>Magnoliopsida</taxon>
        <taxon>Magnoliidae</taxon>
        <taxon>Laurales</taxon>
        <taxon>Lauraceae</taxon>
        <taxon>Cinnamomum</taxon>
    </lineage>
</organism>
<proteinExistence type="predicted"/>
<keyword evidence="5" id="KW-1185">Reference proteome</keyword>
<gene>
    <name evidence="4" type="ORF">CKAN_00675100</name>
</gene>
<feature type="compositionally biased region" description="Polar residues" evidence="3">
    <location>
        <begin position="73"/>
        <end position="90"/>
    </location>
</feature>
<dbReference type="Proteomes" id="UP000283530">
    <property type="component" value="Unassembled WGS sequence"/>
</dbReference>
<protein>
    <submittedName>
        <fullName evidence="4">Suppressor protein SRP40-like protein</fullName>
    </submittedName>
</protein>
<dbReference type="STRING" id="337451.A0A3S3NES6"/>
<dbReference type="InterPro" id="IPR051992">
    <property type="entry name" value="OxStress_Response_Reg"/>
</dbReference>
<dbReference type="OrthoDB" id="1938584at2759"/>
<dbReference type="PANTHER" id="PTHR33172">
    <property type="entry name" value="OS08G0516900 PROTEIN"/>
    <property type="match status" value="1"/>
</dbReference>
<feature type="region of interest" description="Disordered" evidence="3">
    <location>
        <begin position="50"/>
        <end position="90"/>
    </location>
</feature>
<evidence type="ECO:0000313" key="5">
    <source>
        <dbReference type="Proteomes" id="UP000283530"/>
    </source>
</evidence>
<feature type="compositionally biased region" description="Low complexity" evidence="3">
    <location>
        <begin position="50"/>
        <end position="72"/>
    </location>
</feature>
<name>A0A3S3NES6_9MAGN</name>
<dbReference type="PANTHER" id="PTHR33172:SF29">
    <property type="entry name" value="OS06G0559400 PROTEIN"/>
    <property type="match status" value="1"/>
</dbReference>
<evidence type="ECO:0000313" key="4">
    <source>
        <dbReference type="EMBL" id="RWR78228.1"/>
    </source>
</evidence>
<dbReference type="EMBL" id="QPKB01000002">
    <property type="protein sequence ID" value="RWR78228.1"/>
    <property type="molecule type" value="Genomic_DNA"/>
</dbReference>
<dbReference type="GO" id="GO:0006950">
    <property type="term" value="P:response to stress"/>
    <property type="evidence" value="ECO:0007669"/>
    <property type="project" value="UniProtKB-ARBA"/>
</dbReference>
<reference evidence="4 5" key="1">
    <citation type="journal article" date="2019" name="Nat. Plants">
        <title>Stout camphor tree genome fills gaps in understanding of flowering plant genome evolution.</title>
        <authorList>
            <person name="Chaw S.M."/>
            <person name="Liu Y.C."/>
            <person name="Wu Y.W."/>
            <person name="Wang H.Y."/>
            <person name="Lin C.I."/>
            <person name="Wu C.S."/>
            <person name="Ke H.M."/>
            <person name="Chang L.Y."/>
            <person name="Hsu C.Y."/>
            <person name="Yang H.T."/>
            <person name="Sudianto E."/>
            <person name="Hsu M.H."/>
            <person name="Wu K.P."/>
            <person name="Wang L.N."/>
            <person name="Leebens-Mack J.H."/>
            <person name="Tsai I.J."/>
        </authorList>
    </citation>
    <scope>NUCLEOTIDE SEQUENCE [LARGE SCALE GENOMIC DNA]</scope>
    <source>
        <strain evidence="5">cv. Chaw 1501</strain>
        <tissue evidence="4">Young leaves</tissue>
    </source>
</reference>